<evidence type="ECO:0000313" key="2">
    <source>
        <dbReference type="EMBL" id="VBB18748.1"/>
    </source>
</evidence>
<comment type="caution">
    <text evidence="2">The sequence shown here is derived from an EMBL/GenBank/DDBJ whole genome shotgun (WGS) entry which is preliminary data.</text>
</comment>
<name>A0A5K0U9Q5_9VIRU</name>
<feature type="transmembrane region" description="Helical" evidence="1">
    <location>
        <begin position="163"/>
        <end position="188"/>
    </location>
</feature>
<organism evidence="2 3">
    <name type="scientific">Yasminevirus sp. GU-2018</name>
    <dbReference type="NCBI Taxonomy" id="2420051"/>
    <lineage>
        <taxon>Viruses</taxon>
        <taxon>Varidnaviria</taxon>
        <taxon>Bamfordvirae</taxon>
        <taxon>Nucleocytoviricota</taxon>
        <taxon>Megaviricetes</taxon>
        <taxon>Imitervirales</taxon>
        <taxon>Mimiviridae</taxon>
        <taxon>Klosneuvirinae</taxon>
        <taxon>Yasminevirus</taxon>
        <taxon>Yasminevirus saudimassiliense</taxon>
    </lineage>
</organism>
<proteinExistence type="predicted"/>
<evidence type="ECO:0000313" key="3">
    <source>
        <dbReference type="Proteomes" id="UP000594342"/>
    </source>
</evidence>
<dbReference type="Proteomes" id="UP000594342">
    <property type="component" value="Unassembled WGS sequence"/>
</dbReference>
<reference evidence="2 3" key="1">
    <citation type="submission" date="2018-10" db="EMBL/GenBank/DDBJ databases">
        <authorList>
            <consortium name="IHU Genomes"/>
        </authorList>
    </citation>
    <scope>NUCLEOTIDE SEQUENCE [LARGE SCALE GENOMIC DNA]</scope>
    <source>
        <strain evidence="2 3">A1</strain>
    </source>
</reference>
<sequence>MDDMFDRLENEMIELADGAVKLNIYEHFWVFVSVVATVASVICGFNSTIYPKIVMVSLVALDLKMLMVMLAYTAQGLNSTTVINPDTVPRILFATFLLSLTKYTLIGSVFVTICVGYLIACFDHFWYCISSNPLVEFVLYNTYAYSDDDKQNYKKQDRFNNALYSTASCILMIFTVYFVNASTSILLYGGAFK</sequence>
<keyword evidence="1" id="KW-1133">Transmembrane helix</keyword>
<dbReference type="EMBL" id="UPSH01000001">
    <property type="protein sequence ID" value="VBB18748.1"/>
    <property type="molecule type" value="Genomic_DNA"/>
</dbReference>
<feature type="transmembrane region" description="Helical" evidence="1">
    <location>
        <begin position="28"/>
        <end position="46"/>
    </location>
</feature>
<keyword evidence="1" id="KW-0472">Membrane</keyword>
<gene>
    <name evidence="2" type="ORF">YASMINEVIRUS_1280</name>
</gene>
<evidence type="ECO:0000256" key="1">
    <source>
        <dbReference type="SAM" id="Phobius"/>
    </source>
</evidence>
<accession>A0A5K0U9Q5</accession>
<protein>
    <submittedName>
        <fullName evidence="2">Uncharacterized protein</fullName>
    </submittedName>
</protein>
<feature type="transmembrane region" description="Helical" evidence="1">
    <location>
        <begin position="92"/>
        <end position="118"/>
    </location>
</feature>
<keyword evidence="1" id="KW-0812">Transmembrane</keyword>
<keyword evidence="3" id="KW-1185">Reference proteome</keyword>